<dbReference type="InterPro" id="IPR050216">
    <property type="entry name" value="LRR_domain-containing"/>
</dbReference>
<reference evidence="4 5" key="1">
    <citation type="journal article" name="Sci. Rep.">
        <title>Genome-scale phylogenetic analyses confirm Olpidium as the closest living zoosporic fungus to the non-flagellated, terrestrial fungi.</title>
        <authorList>
            <person name="Chang Y."/>
            <person name="Rochon D."/>
            <person name="Sekimoto S."/>
            <person name="Wang Y."/>
            <person name="Chovatia M."/>
            <person name="Sandor L."/>
            <person name="Salamov A."/>
            <person name="Grigoriev I.V."/>
            <person name="Stajich J.E."/>
            <person name="Spatafora J.W."/>
        </authorList>
    </citation>
    <scope>NUCLEOTIDE SEQUENCE [LARGE SCALE GENOMIC DNA]</scope>
    <source>
        <strain evidence="4">S191</strain>
    </source>
</reference>
<dbReference type="InterPro" id="IPR032675">
    <property type="entry name" value="LRR_dom_sf"/>
</dbReference>
<dbReference type="OrthoDB" id="660555at2759"/>
<dbReference type="Gene3D" id="3.80.10.10">
    <property type="entry name" value="Ribonuclease Inhibitor"/>
    <property type="match status" value="1"/>
</dbReference>
<name>A0A8H7ZT43_9FUNG</name>
<protein>
    <recommendedName>
        <fullName evidence="3">Disease resistance R13L4/SHOC-2-like LRR domain-containing protein</fullName>
    </recommendedName>
</protein>
<evidence type="ECO:0000259" key="3">
    <source>
        <dbReference type="Pfam" id="PF23598"/>
    </source>
</evidence>
<keyword evidence="5" id="KW-1185">Reference proteome</keyword>
<dbReference type="PROSITE" id="PS51450">
    <property type="entry name" value="LRR"/>
    <property type="match status" value="1"/>
</dbReference>
<proteinExistence type="predicted"/>
<evidence type="ECO:0000313" key="5">
    <source>
        <dbReference type="Proteomes" id="UP000673691"/>
    </source>
</evidence>
<accession>A0A8H7ZT43</accession>
<dbReference type="AlphaFoldDB" id="A0A8H7ZT43"/>
<dbReference type="InterPro" id="IPR001611">
    <property type="entry name" value="Leu-rich_rpt"/>
</dbReference>
<dbReference type="EMBL" id="JAEFCI010007988">
    <property type="protein sequence ID" value="KAG5458745.1"/>
    <property type="molecule type" value="Genomic_DNA"/>
</dbReference>
<organism evidence="4 5">
    <name type="scientific">Olpidium bornovanus</name>
    <dbReference type="NCBI Taxonomy" id="278681"/>
    <lineage>
        <taxon>Eukaryota</taxon>
        <taxon>Fungi</taxon>
        <taxon>Fungi incertae sedis</taxon>
        <taxon>Olpidiomycota</taxon>
        <taxon>Olpidiomycotina</taxon>
        <taxon>Olpidiomycetes</taxon>
        <taxon>Olpidiales</taxon>
        <taxon>Olpidiaceae</taxon>
        <taxon>Olpidium</taxon>
    </lineage>
</organism>
<keyword evidence="1" id="KW-0433">Leucine-rich repeat</keyword>
<evidence type="ECO:0000256" key="2">
    <source>
        <dbReference type="ARBA" id="ARBA00022737"/>
    </source>
</evidence>
<dbReference type="InterPro" id="IPR003591">
    <property type="entry name" value="Leu-rich_rpt_typical-subtyp"/>
</dbReference>
<sequence length="340" mass="36341">MDARNTFNRLCMLAEHHACVLWFLEGLTTTHKFAVKQQDGAVVKRNLTFTAASGPGLAAGEAVPLPAVRRLSGVRILHLQGNQLRFLPPTLFQLTGLEELNLGYNSIERLDRGVGQLRRLRELLLHGNRLEQLPQEVGQLQRLEVLDLSGNRLRHLPAEIARLRRLRMIWCDDNRFQPHPPGASGAGADDAFRVEDAGGELLYSAAESRSQNAVALSPGGAGPADLRVYHTVSSILNSTSSMAVEEQGYGGGGAAARCPREQALGIRTATAPGAPDAGKLVYLPPAPGYRAAAARTGGTALAGGGGRRRPEAAFDTARDTPIRLQIRNSVPARGRAAAAP</sequence>
<keyword evidence="2" id="KW-0677">Repeat</keyword>
<dbReference type="GO" id="GO:0005737">
    <property type="term" value="C:cytoplasm"/>
    <property type="evidence" value="ECO:0007669"/>
    <property type="project" value="TreeGrafter"/>
</dbReference>
<dbReference type="SMART" id="SM00369">
    <property type="entry name" value="LRR_TYP"/>
    <property type="match status" value="4"/>
</dbReference>
<evidence type="ECO:0000256" key="1">
    <source>
        <dbReference type="ARBA" id="ARBA00022614"/>
    </source>
</evidence>
<gene>
    <name evidence="4" type="ORF">BJ554DRAFT_977</name>
</gene>
<dbReference type="PANTHER" id="PTHR48051:SF1">
    <property type="entry name" value="RAS SUPPRESSOR PROTEIN 1"/>
    <property type="match status" value="1"/>
</dbReference>
<dbReference type="SUPFAM" id="SSF52075">
    <property type="entry name" value="Outer arm dynein light chain 1"/>
    <property type="match status" value="1"/>
</dbReference>
<feature type="domain" description="Disease resistance R13L4/SHOC-2-like LRR" evidence="3">
    <location>
        <begin position="113"/>
        <end position="174"/>
    </location>
</feature>
<evidence type="ECO:0000313" key="4">
    <source>
        <dbReference type="EMBL" id="KAG5458745.1"/>
    </source>
</evidence>
<dbReference type="Proteomes" id="UP000673691">
    <property type="component" value="Unassembled WGS sequence"/>
</dbReference>
<dbReference type="Pfam" id="PF23598">
    <property type="entry name" value="LRR_14"/>
    <property type="match status" value="1"/>
</dbReference>
<dbReference type="InterPro" id="IPR055414">
    <property type="entry name" value="LRR_R13L4/SHOC2-like"/>
</dbReference>
<dbReference type="PANTHER" id="PTHR48051">
    <property type="match status" value="1"/>
</dbReference>
<comment type="caution">
    <text evidence="4">The sequence shown here is derived from an EMBL/GenBank/DDBJ whole genome shotgun (WGS) entry which is preliminary data.</text>
</comment>